<comment type="caution">
    <text evidence="3">The sequence shown here is derived from an EMBL/GenBank/DDBJ whole genome shotgun (WGS) entry which is preliminary data.</text>
</comment>
<feature type="compositionally biased region" description="Polar residues" evidence="1">
    <location>
        <begin position="44"/>
        <end position="54"/>
    </location>
</feature>
<evidence type="ECO:0000313" key="3">
    <source>
        <dbReference type="EMBL" id="GGC99049.1"/>
    </source>
</evidence>
<feature type="chain" id="PRO_5035150364" description="TIGR03016 family PEP-CTERM system-associated outer membrane protein" evidence="2">
    <location>
        <begin position="26"/>
        <end position="592"/>
    </location>
</feature>
<evidence type="ECO:0000256" key="2">
    <source>
        <dbReference type="SAM" id="SignalP"/>
    </source>
</evidence>
<reference evidence="3" key="2">
    <citation type="submission" date="2020-09" db="EMBL/GenBank/DDBJ databases">
        <authorList>
            <person name="Sun Q."/>
            <person name="Zhou Y."/>
        </authorList>
    </citation>
    <scope>NUCLEOTIDE SEQUENCE</scope>
    <source>
        <strain evidence="3">CGMCC 1.12921</strain>
    </source>
</reference>
<reference evidence="3" key="1">
    <citation type="journal article" date="2014" name="Int. J. Syst. Evol. Microbiol.">
        <title>Complete genome sequence of Corynebacterium casei LMG S-19264T (=DSM 44701T), isolated from a smear-ripened cheese.</title>
        <authorList>
            <consortium name="US DOE Joint Genome Institute (JGI-PGF)"/>
            <person name="Walter F."/>
            <person name="Albersmeier A."/>
            <person name="Kalinowski J."/>
            <person name="Ruckert C."/>
        </authorList>
    </citation>
    <scope>NUCLEOTIDE SEQUENCE</scope>
    <source>
        <strain evidence="3">CGMCC 1.12921</strain>
    </source>
</reference>
<keyword evidence="2" id="KW-0732">Signal</keyword>
<name>A0A8J2Y798_9PROT</name>
<organism evidence="3 4">
    <name type="scientific">Aquisalinus flavus</name>
    <dbReference type="NCBI Taxonomy" id="1526572"/>
    <lineage>
        <taxon>Bacteria</taxon>
        <taxon>Pseudomonadati</taxon>
        <taxon>Pseudomonadota</taxon>
        <taxon>Alphaproteobacteria</taxon>
        <taxon>Parvularculales</taxon>
        <taxon>Parvularculaceae</taxon>
        <taxon>Aquisalinus</taxon>
    </lineage>
</organism>
<feature type="region of interest" description="Disordered" evidence="1">
    <location>
        <begin position="41"/>
        <end position="60"/>
    </location>
</feature>
<feature type="signal peptide" evidence="2">
    <location>
        <begin position="1"/>
        <end position="25"/>
    </location>
</feature>
<evidence type="ECO:0000256" key="1">
    <source>
        <dbReference type="SAM" id="MobiDB-lite"/>
    </source>
</evidence>
<evidence type="ECO:0000313" key="4">
    <source>
        <dbReference type="Proteomes" id="UP000613582"/>
    </source>
</evidence>
<sequence length="592" mass="64587">MIARLLRLSLLAGVAAGSVVPAAYGQSQVTQEKLAERYLEDRQNTPLLTDTPGTQPGDRASRKVYEARPLSYVLRVSPRVTYSDNVELAPEGFEQQDALASVYLSGGALVDRVRFKGIVNGSIELGSYVDPPQIGGEQLYDRVVFSPNVVAGGTTKLVDNLFYFDIAASAREQALDETTRSSGGTSLAGSQRLANSYAVSASPYLFRRLPGEATVEARYRYVAVSVDDDQSVDGVDDFLNDSRSHELLAEYSTGRLFDRIGFSVRALANATEETGSQVLPEVDFRQASLSGDVRYAMNRKLSLVGTVGYDDIDTNGTSPFDDEDLSGAFWKAGVAIKPGRRSDASLELGERYGGTWVDAAASWRYSSRLQFRLSANNRLMTTAQAQAERFSVLQQETLSYAEELRQLGNLTSENILARVLEYNEGLSDLTRQQAGLSRATGVYADMIAQAPRSSLVLRTGFDKSDFGFEEIDTWSVSALLNHRISRRLNAYGRANFQDSDGAVGGSLEDCLTALRQNPDNAGMTDAMLQAICESGEGLGLDTRTLILSAGLDYLLFRDLNAFTALSRSQRFADTPANEYVENSVTVGLSYDF</sequence>
<keyword evidence="4" id="KW-1185">Reference proteome</keyword>
<dbReference type="EMBL" id="BMGH01000001">
    <property type="protein sequence ID" value="GGC99049.1"/>
    <property type="molecule type" value="Genomic_DNA"/>
</dbReference>
<dbReference type="RefSeq" id="WP_188159714.1">
    <property type="nucleotide sequence ID" value="NZ_BMGH01000001.1"/>
</dbReference>
<dbReference type="Proteomes" id="UP000613582">
    <property type="component" value="Unassembled WGS sequence"/>
</dbReference>
<gene>
    <name evidence="3" type="ORF">GCM10011342_05020</name>
</gene>
<accession>A0A8J2Y798</accession>
<protein>
    <recommendedName>
        <fullName evidence="5">TIGR03016 family PEP-CTERM system-associated outer membrane protein</fullName>
    </recommendedName>
</protein>
<dbReference type="AlphaFoldDB" id="A0A8J2Y798"/>
<evidence type="ECO:0008006" key="5">
    <source>
        <dbReference type="Google" id="ProtNLM"/>
    </source>
</evidence>
<proteinExistence type="predicted"/>